<comment type="caution">
    <text evidence="2">The sequence shown here is derived from an EMBL/GenBank/DDBJ whole genome shotgun (WGS) entry which is preliminary data.</text>
</comment>
<sequence length="161" mass="18028">MMKKLWIAALLGLMLALSGCGGEKTEDAEEAAAVEEGQYKIEIFTAESTAVPVNTTEDPTVIQKLLESPEWERITEVPGDLVPEFGLRIWKKVEVNYNKTEESEEPEYEVIETITTFKDTDCIERVYSSNAVKGANIPVSVAAFYYKVPQEFLDTVKELAK</sequence>
<evidence type="ECO:0000313" key="3">
    <source>
        <dbReference type="Proteomes" id="UP000647491"/>
    </source>
</evidence>
<reference evidence="2 3" key="1">
    <citation type="submission" date="2020-08" db="EMBL/GenBank/DDBJ databases">
        <title>Genome public.</title>
        <authorList>
            <person name="Liu C."/>
            <person name="Sun Q."/>
        </authorList>
    </citation>
    <scope>NUCLEOTIDE SEQUENCE [LARGE SCALE GENOMIC DNA]</scope>
    <source>
        <strain evidence="2 3">BX10</strain>
    </source>
</reference>
<dbReference type="PROSITE" id="PS51257">
    <property type="entry name" value="PROKAR_LIPOPROTEIN"/>
    <property type="match status" value="1"/>
</dbReference>
<gene>
    <name evidence="2" type="ORF">H8708_02415</name>
</gene>
<evidence type="ECO:0008006" key="4">
    <source>
        <dbReference type="Google" id="ProtNLM"/>
    </source>
</evidence>
<organism evidence="2 3">
    <name type="scientific">Enterocloster hominis</name>
    <name type="common">ex Liu et al. 2021</name>
    <dbReference type="NCBI Taxonomy" id="2763663"/>
    <lineage>
        <taxon>Bacteria</taxon>
        <taxon>Bacillati</taxon>
        <taxon>Bacillota</taxon>
        <taxon>Clostridia</taxon>
        <taxon>Lachnospirales</taxon>
        <taxon>Lachnospiraceae</taxon>
        <taxon>Enterocloster</taxon>
    </lineage>
</organism>
<evidence type="ECO:0000256" key="1">
    <source>
        <dbReference type="SAM" id="SignalP"/>
    </source>
</evidence>
<dbReference type="Proteomes" id="UP000647491">
    <property type="component" value="Unassembled WGS sequence"/>
</dbReference>
<keyword evidence="1" id="KW-0732">Signal</keyword>
<protein>
    <recommendedName>
        <fullName evidence="4">DUF4367 domain-containing protein</fullName>
    </recommendedName>
</protein>
<keyword evidence="3" id="KW-1185">Reference proteome</keyword>
<accession>A0ABR7NRW1</accession>
<proteinExistence type="predicted"/>
<feature type="chain" id="PRO_5046503803" description="DUF4367 domain-containing protein" evidence="1">
    <location>
        <begin position="22"/>
        <end position="161"/>
    </location>
</feature>
<dbReference type="RefSeq" id="WP_215654124.1">
    <property type="nucleotide sequence ID" value="NZ_JACRTJ010000005.1"/>
</dbReference>
<feature type="signal peptide" evidence="1">
    <location>
        <begin position="1"/>
        <end position="21"/>
    </location>
</feature>
<evidence type="ECO:0000313" key="2">
    <source>
        <dbReference type="EMBL" id="MBC8598092.1"/>
    </source>
</evidence>
<dbReference type="EMBL" id="JACRTJ010000005">
    <property type="protein sequence ID" value="MBC8598092.1"/>
    <property type="molecule type" value="Genomic_DNA"/>
</dbReference>
<name>A0ABR7NRW1_9FIRM</name>